<evidence type="ECO:0000313" key="3">
    <source>
        <dbReference type="Proteomes" id="UP001152523"/>
    </source>
</evidence>
<comment type="caution">
    <text evidence="2">The sequence shown here is derived from an EMBL/GenBank/DDBJ whole genome shotgun (WGS) entry which is preliminary data.</text>
</comment>
<name>A0AAV0GJ36_9ASTE</name>
<dbReference type="InterPro" id="IPR040256">
    <property type="entry name" value="At4g02000-like"/>
</dbReference>
<dbReference type="PANTHER" id="PTHR31286:SF153">
    <property type="entry name" value="DUF4283 DOMAIN PROTEIN"/>
    <property type="match status" value="1"/>
</dbReference>
<dbReference type="Pfam" id="PF14111">
    <property type="entry name" value="DUF4283"/>
    <property type="match status" value="1"/>
</dbReference>
<dbReference type="PANTHER" id="PTHR31286">
    <property type="entry name" value="GLYCINE-RICH CELL WALL STRUCTURAL PROTEIN 1.8-LIKE"/>
    <property type="match status" value="1"/>
</dbReference>
<gene>
    <name evidence="2" type="ORF">CEPIT_LOCUS44092</name>
</gene>
<dbReference type="EMBL" id="CAMAPF010001140">
    <property type="protein sequence ID" value="CAH9147910.1"/>
    <property type="molecule type" value="Genomic_DNA"/>
</dbReference>
<organism evidence="2 3">
    <name type="scientific">Cuscuta epithymum</name>
    <dbReference type="NCBI Taxonomy" id="186058"/>
    <lineage>
        <taxon>Eukaryota</taxon>
        <taxon>Viridiplantae</taxon>
        <taxon>Streptophyta</taxon>
        <taxon>Embryophyta</taxon>
        <taxon>Tracheophyta</taxon>
        <taxon>Spermatophyta</taxon>
        <taxon>Magnoliopsida</taxon>
        <taxon>eudicotyledons</taxon>
        <taxon>Gunneridae</taxon>
        <taxon>Pentapetalae</taxon>
        <taxon>asterids</taxon>
        <taxon>lamiids</taxon>
        <taxon>Solanales</taxon>
        <taxon>Convolvulaceae</taxon>
        <taxon>Cuscuteae</taxon>
        <taxon>Cuscuta</taxon>
        <taxon>Cuscuta subgen. Cuscuta</taxon>
    </lineage>
</organism>
<evidence type="ECO:0000313" key="2">
    <source>
        <dbReference type="EMBL" id="CAH9147910.1"/>
    </source>
</evidence>
<dbReference type="AlphaFoldDB" id="A0AAV0GJ36"/>
<evidence type="ECO:0000259" key="1">
    <source>
        <dbReference type="Pfam" id="PF14111"/>
    </source>
</evidence>
<sequence length="189" mass="22357">MDMLVDRHGHLQLEKEDDKLVDILLLDESGREELDGGLSEWSLVGTVFIEKRVNFLSFRDTMASVWRPGRGVSIKEICDKRYIFSFYHEIDMKRVIEYGPWLYDHNLVVLCELKLDDVPLKVPLFFFLDFWVQVHYLAVGHLNLGCFIKLDKNQVEGRWRAYLRIQVRLNISKPLKKNLKVQKMNEDCL</sequence>
<feature type="domain" description="DUF4283" evidence="1">
    <location>
        <begin position="40"/>
        <end position="110"/>
    </location>
</feature>
<protein>
    <recommendedName>
        <fullName evidence="1">DUF4283 domain-containing protein</fullName>
    </recommendedName>
</protein>
<accession>A0AAV0GJ36</accession>
<dbReference type="InterPro" id="IPR025558">
    <property type="entry name" value="DUF4283"/>
</dbReference>
<proteinExistence type="predicted"/>
<keyword evidence="3" id="KW-1185">Reference proteome</keyword>
<reference evidence="2" key="1">
    <citation type="submission" date="2022-07" db="EMBL/GenBank/DDBJ databases">
        <authorList>
            <person name="Macas J."/>
            <person name="Novak P."/>
            <person name="Neumann P."/>
        </authorList>
    </citation>
    <scope>NUCLEOTIDE SEQUENCE</scope>
</reference>
<dbReference type="Proteomes" id="UP001152523">
    <property type="component" value="Unassembled WGS sequence"/>
</dbReference>